<reference evidence="1" key="1">
    <citation type="submission" date="2021-02" db="EMBL/GenBank/DDBJ databases">
        <title>Metagenome analyses of Stigonema ocellatum DSM 106950, Chlorogloea purpurea SAG 13.99 and Gomphosphaeria aponina DSM 107014.</title>
        <authorList>
            <person name="Marter P."/>
            <person name="Huang S."/>
        </authorList>
    </citation>
    <scope>NUCLEOTIDE SEQUENCE</scope>
    <source>
        <strain evidence="1">JP213</strain>
    </source>
</reference>
<protein>
    <submittedName>
        <fullName evidence="1">Uncharacterized protein</fullName>
    </submittedName>
</protein>
<proteinExistence type="predicted"/>
<accession>A0A941GYQ0</accession>
<evidence type="ECO:0000313" key="1">
    <source>
        <dbReference type="EMBL" id="MBR8828833.1"/>
    </source>
</evidence>
<sequence length="47" mass="5007">MVTACASSQHLVLGQVKVNAYSNNVTEIHALLEVLDITAAIIPLAHH</sequence>
<evidence type="ECO:0000313" key="2">
    <source>
        <dbReference type="Proteomes" id="UP000767446"/>
    </source>
</evidence>
<dbReference type="AlphaFoldDB" id="A0A941GYQ0"/>
<dbReference type="EMBL" id="JADQBC010000090">
    <property type="protein sequence ID" value="MBR8828833.1"/>
    <property type="molecule type" value="Genomic_DNA"/>
</dbReference>
<name>A0A941GYQ0_9CHRO</name>
<gene>
    <name evidence="1" type="ORF">DSM107014_13180</name>
</gene>
<comment type="caution">
    <text evidence="1">The sequence shown here is derived from an EMBL/GenBank/DDBJ whole genome shotgun (WGS) entry which is preliminary data.</text>
</comment>
<dbReference type="Proteomes" id="UP000767446">
    <property type="component" value="Unassembled WGS sequence"/>
</dbReference>
<organism evidence="1 2">
    <name type="scientific">Gomphosphaeria aponina SAG 52.96 = DSM 107014</name>
    <dbReference type="NCBI Taxonomy" id="1521640"/>
    <lineage>
        <taxon>Bacteria</taxon>
        <taxon>Bacillati</taxon>
        <taxon>Cyanobacteriota</taxon>
        <taxon>Cyanophyceae</taxon>
        <taxon>Oscillatoriophycideae</taxon>
        <taxon>Chroococcales</taxon>
        <taxon>Gomphosphaeriaceae</taxon>
        <taxon>Gomphosphaeria</taxon>
    </lineage>
</organism>